<proteinExistence type="predicted"/>
<organism evidence="1 2">
    <name type="scientific">Nezara viridula</name>
    <name type="common">Southern green stink bug</name>
    <name type="synonym">Cimex viridulus</name>
    <dbReference type="NCBI Taxonomy" id="85310"/>
    <lineage>
        <taxon>Eukaryota</taxon>
        <taxon>Metazoa</taxon>
        <taxon>Ecdysozoa</taxon>
        <taxon>Arthropoda</taxon>
        <taxon>Hexapoda</taxon>
        <taxon>Insecta</taxon>
        <taxon>Pterygota</taxon>
        <taxon>Neoptera</taxon>
        <taxon>Paraneoptera</taxon>
        <taxon>Hemiptera</taxon>
        <taxon>Heteroptera</taxon>
        <taxon>Panheteroptera</taxon>
        <taxon>Pentatomomorpha</taxon>
        <taxon>Pentatomoidea</taxon>
        <taxon>Pentatomidae</taxon>
        <taxon>Pentatominae</taxon>
        <taxon>Nezara</taxon>
    </lineage>
</organism>
<reference evidence="1" key="1">
    <citation type="submission" date="2022-01" db="EMBL/GenBank/DDBJ databases">
        <authorList>
            <person name="King R."/>
        </authorList>
    </citation>
    <scope>NUCLEOTIDE SEQUENCE</scope>
</reference>
<name>A0A9P0HLA8_NEZVI</name>
<dbReference type="AlphaFoldDB" id="A0A9P0HLA8"/>
<sequence length="48" mass="5689">MFLKQFISSLFLNQLGVKFKEDCFSKGYNMLLQVAAKITTYLLYKLYQ</sequence>
<protein>
    <submittedName>
        <fullName evidence="1">Uncharacterized protein</fullName>
    </submittedName>
</protein>
<gene>
    <name evidence="1" type="ORF">NEZAVI_LOCUS13097</name>
</gene>
<dbReference type="EMBL" id="OV725082">
    <property type="protein sequence ID" value="CAH1404743.1"/>
    <property type="molecule type" value="Genomic_DNA"/>
</dbReference>
<keyword evidence="2" id="KW-1185">Reference proteome</keyword>
<dbReference type="Proteomes" id="UP001152798">
    <property type="component" value="Chromosome 6"/>
</dbReference>
<evidence type="ECO:0000313" key="1">
    <source>
        <dbReference type="EMBL" id="CAH1404743.1"/>
    </source>
</evidence>
<evidence type="ECO:0000313" key="2">
    <source>
        <dbReference type="Proteomes" id="UP001152798"/>
    </source>
</evidence>
<accession>A0A9P0HLA8</accession>